<reference evidence="1" key="1">
    <citation type="journal article" date="2023" name="G3 (Bethesda)">
        <title>A reference genome for the long-term kleptoplast-retaining sea slug Elysia crispata morphotype clarki.</title>
        <authorList>
            <person name="Eastman K.E."/>
            <person name="Pendleton A.L."/>
            <person name="Shaikh M.A."/>
            <person name="Suttiyut T."/>
            <person name="Ogas R."/>
            <person name="Tomko P."/>
            <person name="Gavelis G."/>
            <person name="Widhalm J.R."/>
            <person name="Wisecaver J.H."/>
        </authorList>
    </citation>
    <scope>NUCLEOTIDE SEQUENCE</scope>
    <source>
        <strain evidence="1">ECLA1</strain>
    </source>
</reference>
<name>A0AAE0XR02_9GAST</name>
<evidence type="ECO:0000313" key="2">
    <source>
        <dbReference type="Proteomes" id="UP001283361"/>
    </source>
</evidence>
<dbReference type="EMBL" id="JAWDGP010007779">
    <property type="protein sequence ID" value="KAK3704953.1"/>
    <property type="molecule type" value="Genomic_DNA"/>
</dbReference>
<dbReference type="AlphaFoldDB" id="A0AAE0XR02"/>
<gene>
    <name evidence="1" type="ORF">RRG08_017745</name>
</gene>
<comment type="caution">
    <text evidence="1">The sequence shown here is derived from an EMBL/GenBank/DDBJ whole genome shotgun (WGS) entry which is preliminary data.</text>
</comment>
<accession>A0AAE0XR02</accession>
<evidence type="ECO:0000313" key="1">
    <source>
        <dbReference type="EMBL" id="KAK3704953.1"/>
    </source>
</evidence>
<dbReference type="Proteomes" id="UP001283361">
    <property type="component" value="Unassembled WGS sequence"/>
</dbReference>
<organism evidence="1 2">
    <name type="scientific">Elysia crispata</name>
    <name type="common">lettuce slug</name>
    <dbReference type="NCBI Taxonomy" id="231223"/>
    <lineage>
        <taxon>Eukaryota</taxon>
        <taxon>Metazoa</taxon>
        <taxon>Spiralia</taxon>
        <taxon>Lophotrochozoa</taxon>
        <taxon>Mollusca</taxon>
        <taxon>Gastropoda</taxon>
        <taxon>Heterobranchia</taxon>
        <taxon>Euthyneura</taxon>
        <taxon>Panpulmonata</taxon>
        <taxon>Sacoglossa</taxon>
        <taxon>Placobranchoidea</taxon>
        <taxon>Plakobranchidae</taxon>
        <taxon>Elysia</taxon>
    </lineage>
</organism>
<keyword evidence="2" id="KW-1185">Reference proteome</keyword>
<sequence>MQLALSLGNPLVQLAQQAQKKTLEMTSHHRPGTPACTFDHTFCLNLSVPFRTRSEHVLVSLDILLDLVCRLVLSVSLNLSVPFRTRSEHVLVSLDISLDLVCCLALSVSLNLSVTFRTRSAMIYVTRLAACNGITKEQNCALSGSSVATGRALPGVAQEWSLV</sequence>
<protein>
    <submittedName>
        <fullName evidence="1">Uncharacterized protein</fullName>
    </submittedName>
</protein>
<proteinExistence type="predicted"/>